<dbReference type="AlphaFoldDB" id="W9YBJ8"/>
<dbReference type="SUPFAM" id="SSF103473">
    <property type="entry name" value="MFS general substrate transporter"/>
    <property type="match status" value="1"/>
</dbReference>
<dbReference type="InterPro" id="IPR020846">
    <property type="entry name" value="MFS_dom"/>
</dbReference>
<evidence type="ECO:0000256" key="2">
    <source>
        <dbReference type="ARBA" id="ARBA00006727"/>
    </source>
</evidence>
<comment type="caution">
    <text evidence="10">The sequence shown here is derived from an EMBL/GenBank/DDBJ whole genome shotgun (WGS) entry which is preliminary data.</text>
</comment>
<evidence type="ECO:0000256" key="8">
    <source>
        <dbReference type="SAM" id="Phobius"/>
    </source>
</evidence>
<accession>W9YBJ8</accession>
<evidence type="ECO:0000256" key="5">
    <source>
        <dbReference type="ARBA" id="ARBA00022989"/>
    </source>
</evidence>
<feature type="transmembrane region" description="Helical" evidence="8">
    <location>
        <begin position="193"/>
        <end position="213"/>
    </location>
</feature>
<evidence type="ECO:0000256" key="7">
    <source>
        <dbReference type="SAM" id="MobiDB-lite"/>
    </source>
</evidence>
<keyword evidence="5 8" id="KW-1133">Transmembrane helix</keyword>
<sequence length="487" mass="51736">MAVHPAAGPPGENDASNETTAASSSTTSIVKMGMDKDLEKGPGLAEQQASQYPVHPSSAGEPEKRVDTGEDGGDGLAINPPPINPMDPSQFPDGGLKAWTVVFGAGCAIGASFGWINCIGVFQEYYETHQLRAYSSQEVAWIPSLEAFMMFGGGLWIGRIYDNYGPRYILLAGTFFHVFGLMMASISTKYYQFLLAQGVCSALGASMIFYPSLSAVVSWFLKRRALAMGAAASGSSLGGVIFPIMVERLMPEVGFGWTMRICAFLILALMIVANLTIVSRIAPHPKPVRPKDFVVPFKEVSFALLALGSFLSFLGLFLPFTFIILAGRAHHVPPNLAKYLVSILNGASTFGRTIPPFYADRVGKFSVFLAMTLLSALITLCLWVPGSGTAATVVFAVIYGFSSGAVVSLLPALIAQISHIHQIGVRSGALFSVVAVAVLVGSPIGGQLITNSGFRSMQGFSGALMAAGFCVYFILWARLGGLKGKKI</sequence>
<feature type="transmembrane region" description="Helical" evidence="8">
    <location>
        <begin position="257"/>
        <end position="279"/>
    </location>
</feature>
<keyword evidence="11" id="KW-1185">Reference proteome</keyword>
<evidence type="ECO:0000259" key="9">
    <source>
        <dbReference type="PROSITE" id="PS50850"/>
    </source>
</evidence>
<dbReference type="EMBL" id="AMGY01000002">
    <property type="protein sequence ID" value="EXJ89853.1"/>
    <property type="molecule type" value="Genomic_DNA"/>
</dbReference>
<feature type="transmembrane region" description="Helical" evidence="8">
    <location>
        <begin position="225"/>
        <end position="245"/>
    </location>
</feature>
<feature type="transmembrane region" description="Helical" evidence="8">
    <location>
        <begin position="391"/>
        <end position="415"/>
    </location>
</feature>
<evidence type="ECO:0000256" key="6">
    <source>
        <dbReference type="ARBA" id="ARBA00023136"/>
    </source>
</evidence>
<feature type="transmembrane region" description="Helical" evidence="8">
    <location>
        <begin position="142"/>
        <end position="161"/>
    </location>
</feature>
<feature type="transmembrane region" description="Helical" evidence="8">
    <location>
        <begin position="457"/>
        <end position="477"/>
    </location>
</feature>
<protein>
    <recommendedName>
        <fullName evidence="9">Major facilitator superfamily (MFS) profile domain-containing protein</fullName>
    </recommendedName>
</protein>
<dbReference type="GO" id="GO:0022857">
    <property type="term" value="F:transmembrane transporter activity"/>
    <property type="evidence" value="ECO:0007669"/>
    <property type="project" value="InterPro"/>
</dbReference>
<dbReference type="InterPro" id="IPR011701">
    <property type="entry name" value="MFS"/>
</dbReference>
<evidence type="ECO:0000313" key="10">
    <source>
        <dbReference type="EMBL" id="EXJ89853.1"/>
    </source>
</evidence>
<feature type="transmembrane region" description="Helical" evidence="8">
    <location>
        <begin position="98"/>
        <end position="122"/>
    </location>
</feature>
<dbReference type="InterPro" id="IPR036259">
    <property type="entry name" value="MFS_trans_sf"/>
</dbReference>
<dbReference type="Proteomes" id="UP000019478">
    <property type="component" value="Unassembled WGS sequence"/>
</dbReference>
<reference evidence="10 11" key="1">
    <citation type="submission" date="2013-03" db="EMBL/GenBank/DDBJ databases">
        <title>The Genome Sequence of Capronia epimyces CBS 606.96.</title>
        <authorList>
            <consortium name="The Broad Institute Genomics Platform"/>
            <person name="Cuomo C."/>
            <person name="de Hoog S."/>
            <person name="Gorbushina A."/>
            <person name="Walker B."/>
            <person name="Young S.K."/>
            <person name="Zeng Q."/>
            <person name="Gargeya S."/>
            <person name="Fitzgerald M."/>
            <person name="Haas B."/>
            <person name="Abouelleil A."/>
            <person name="Allen A.W."/>
            <person name="Alvarado L."/>
            <person name="Arachchi H.M."/>
            <person name="Berlin A.M."/>
            <person name="Chapman S.B."/>
            <person name="Gainer-Dewar J."/>
            <person name="Goldberg J."/>
            <person name="Griggs A."/>
            <person name="Gujja S."/>
            <person name="Hansen M."/>
            <person name="Howarth C."/>
            <person name="Imamovic A."/>
            <person name="Ireland A."/>
            <person name="Larimer J."/>
            <person name="McCowan C."/>
            <person name="Murphy C."/>
            <person name="Pearson M."/>
            <person name="Poon T.W."/>
            <person name="Priest M."/>
            <person name="Roberts A."/>
            <person name="Saif S."/>
            <person name="Shea T."/>
            <person name="Sisk P."/>
            <person name="Sykes S."/>
            <person name="Wortman J."/>
            <person name="Nusbaum C."/>
            <person name="Birren B."/>
        </authorList>
    </citation>
    <scope>NUCLEOTIDE SEQUENCE [LARGE SCALE GENOMIC DNA]</scope>
    <source>
        <strain evidence="10 11">CBS 606.96</strain>
    </source>
</reference>
<dbReference type="Pfam" id="PF07690">
    <property type="entry name" value="MFS_1"/>
    <property type="match status" value="1"/>
</dbReference>
<evidence type="ECO:0000313" key="11">
    <source>
        <dbReference type="Proteomes" id="UP000019478"/>
    </source>
</evidence>
<name>W9YBJ8_9EURO</name>
<evidence type="ECO:0000256" key="1">
    <source>
        <dbReference type="ARBA" id="ARBA00004141"/>
    </source>
</evidence>
<feature type="region of interest" description="Disordered" evidence="7">
    <location>
        <begin position="1"/>
        <end position="90"/>
    </location>
</feature>
<gene>
    <name evidence="10" type="ORF">A1O3_02920</name>
</gene>
<feature type="transmembrane region" description="Helical" evidence="8">
    <location>
        <begin position="427"/>
        <end position="445"/>
    </location>
</feature>
<dbReference type="HOGENOM" id="CLU_001265_1_1_1"/>
<dbReference type="eggNOG" id="KOG2504">
    <property type="taxonomic scope" value="Eukaryota"/>
</dbReference>
<dbReference type="GeneID" id="19167050"/>
<evidence type="ECO:0000256" key="3">
    <source>
        <dbReference type="ARBA" id="ARBA00022448"/>
    </source>
</evidence>
<evidence type="ECO:0000256" key="4">
    <source>
        <dbReference type="ARBA" id="ARBA00022692"/>
    </source>
</evidence>
<comment type="subcellular location">
    <subcellularLocation>
        <location evidence="1">Membrane</location>
        <topology evidence="1">Multi-pass membrane protein</topology>
    </subcellularLocation>
</comment>
<feature type="compositionally biased region" description="Low complexity" evidence="7">
    <location>
        <begin position="19"/>
        <end position="28"/>
    </location>
</feature>
<dbReference type="PANTHER" id="PTHR11360:SF224">
    <property type="entry name" value="MAJOR FACILITATOR SUPERFAMILY (MFS) PROFILE DOMAIN-CONTAINING PROTEIN-RELATED"/>
    <property type="match status" value="1"/>
</dbReference>
<comment type="similarity">
    <text evidence="2">Belongs to the major facilitator superfamily. Monocarboxylate porter (TC 2.A.1.13) family.</text>
</comment>
<feature type="transmembrane region" description="Helical" evidence="8">
    <location>
        <begin position="300"/>
        <end position="324"/>
    </location>
</feature>
<dbReference type="GO" id="GO:0016020">
    <property type="term" value="C:membrane"/>
    <property type="evidence" value="ECO:0007669"/>
    <property type="project" value="UniProtKB-SubCell"/>
</dbReference>
<dbReference type="RefSeq" id="XP_007731250.1">
    <property type="nucleotide sequence ID" value="XM_007733060.1"/>
</dbReference>
<dbReference type="PROSITE" id="PS50850">
    <property type="entry name" value="MFS"/>
    <property type="match status" value="1"/>
</dbReference>
<feature type="transmembrane region" description="Helical" evidence="8">
    <location>
        <begin position="366"/>
        <end position="385"/>
    </location>
</feature>
<feature type="domain" description="Major facilitator superfamily (MFS) profile" evidence="9">
    <location>
        <begin position="301"/>
        <end position="487"/>
    </location>
</feature>
<keyword evidence="3" id="KW-0813">Transport</keyword>
<proteinExistence type="inferred from homology"/>
<keyword evidence="4 8" id="KW-0812">Transmembrane</keyword>
<feature type="transmembrane region" description="Helical" evidence="8">
    <location>
        <begin position="168"/>
        <end position="187"/>
    </location>
</feature>
<keyword evidence="6 8" id="KW-0472">Membrane</keyword>
<dbReference type="Gene3D" id="1.20.1250.20">
    <property type="entry name" value="MFS general substrate transporter like domains"/>
    <property type="match status" value="2"/>
</dbReference>
<dbReference type="PANTHER" id="PTHR11360">
    <property type="entry name" value="MONOCARBOXYLATE TRANSPORTER"/>
    <property type="match status" value="1"/>
</dbReference>
<dbReference type="OrthoDB" id="5667at2759"/>
<dbReference type="CDD" id="cd17352">
    <property type="entry name" value="MFS_MCT_SLC16"/>
    <property type="match status" value="1"/>
</dbReference>
<dbReference type="InterPro" id="IPR050327">
    <property type="entry name" value="Proton-linked_MCT"/>
</dbReference>
<organism evidence="10 11">
    <name type="scientific">Capronia epimyces CBS 606.96</name>
    <dbReference type="NCBI Taxonomy" id="1182542"/>
    <lineage>
        <taxon>Eukaryota</taxon>
        <taxon>Fungi</taxon>
        <taxon>Dikarya</taxon>
        <taxon>Ascomycota</taxon>
        <taxon>Pezizomycotina</taxon>
        <taxon>Eurotiomycetes</taxon>
        <taxon>Chaetothyriomycetidae</taxon>
        <taxon>Chaetothyriales</taxon>
        <taxon>Herpotrichiellaceae</taxon>
        <taxon>Capronia</taxon>
    </lineage>
</organism>